<name>A0A1I2L539_9BACI</name>
<proteinExistence type="predicted"/>
<keyword evidence="2" id="KW-1185">Reference proteome</keyword>
<dbReference type="EMBL" id="FOOG01000007">
    <property type="protein sequence ID" value="SFF73658.1"/>
    <property type="molecule type" value="Genomic_DNA"/>
</dbReference>
<dbReference type="OrthoDB" id="2973646at2"/>
<evidence type="ECO:0000313" key="1">
    <source>
        <dbReference type="EMBL" id="SFF73658.1"/>
    </source>
</evidence>
<accession>A0A1I2L539</accession>
<dbReference type="Proteomes" id="UP000198897">
    <property type="component" value="Unassembled WGS sequence"/>
</dbReference>
<dbReference type="RefSeq" id="WP_089751220.1">
    <property type="nucleotide sequence ID" value="NZ_FOOG01000007.1"/>
</dbReference>
<evidence type="ECO:0000313" key="2">
    <source>
        <dbReference type="Proteomes" id="UP000198897"/>
    </source>
</evidence>
<reference evidence="2" key="1">
    <citation type="submission" date="2016-10" db="EMBL/GenBank/DDBJ databases">
        <authorList>
            <person name="Varghese N."/>
            <person name="Submissions S."/>
        </authorList>
    </citation>
    <scope>NUCLEOTIDE SEQUENCE [LARGE SCALE GENOMIC DNA]</scope>
    <source>
        <strain evidence="2">FP5</strain>
    </source>
</reference>
<dbReference type="AlphaFoldDB" id="A0A1I2L539"/>
<organism evidence="1 2">
    <name type="scientific">Halobacillus alkaliphilus</name>
    <dbReference type="NCBI Taxonomy" id="396056"/>
    <lineage>
        <taxon>Bacteria</taxon>
        <taxon>Bacillati</taxon>
        <taxon>Bacillota</taxon>
        <taxon>Bacilli</taxon>
        <taxon>Bacillales</taxon>
        <taxon>Bacillaceae</taxon>
        <taxon>Halobacillus</taxon>
    </lineage>
</organism>
<protein>
    <submittedName>
        <fullName evidence="1">Uncharacterized protein</fullName>
    </submittedName>
</protein>
<gene>
    <name evidence="1" type="ORF">SAMN05216353_10786</name>
</gene>
<sequence>MLWLWLLLPAGLIILSVHFEQKRREQTRLVPVVDEQKAMEEIYRSEGAAAKSADPKNMKNF</sequence>